<dbReference type="Proteomes" id="UP000245702">
    <property type="component" value="Unassembled WGS sequence"/>
</dbReference>
<sequence>MGHDVEINNVRFYVLRNNTTGSVSIPLTLSPTPTPLASITLRSNFDCGRAVVLNATVGWLAVTNGTGIDRVNVLFKIWRGSPATGNLIFSVVDSGESDFDNRKVTSFTHVDSNFDLRSSRPPSYFLTAELLDVGSAATVIGPITFIATEFEK</sequence>
<protein>
    <submittedName>
        <fullName evidence="1">Uncharacterized protein</fullName>
    </submittedName>
</protein>
<evidence type="ECO:0000313" key="1">
    <source>
        <dbReference type="EMBL" id="CVK20727.1"/>
    </source>
</evidence>
<proteinExistence type="predicted"/>
<reference evidence="1 2" key="1">
    <citation type="submission" date="2016-01" db="EMBL/GenBank/DDBJ databases">
        <authorList>
            <person name="Brown R."/>
        </authorList>
    </citation>
    <scope>NUCLEOTIDE SEQUENCE [LARGE SCALE GENOMIC DNA]</scope>
    <source>
        <strain evidence="1">Sporomusa sphaeroides DSM 2875</strain>
    </source>
</reference>
<dbReference type="RefSeq" id="WP_075754018.1">
    <property type="nucleotide sequence ID" value="NZ_CP146991.1"/>
</dbReference>
<evidence type="ECO:0000313" key="2">
    <source>
        <dbReference type="Proteomes" id="UP000245702"/>
    </source>
</evidence>
<keyword evidence="2" id="KW-1185">Reference proteome</keyword>
<gene>
    <name evidence="1" type="ORF">SSPH_03395</name>
</gene>
<comment type="caution">
    <text evidence="1">The sequence shown here is derived from an EMBL/GenBank/DDBJ whole genome shotgun (WGS) entry which is preliminary data.</text>
</comment>
<organism evidence="1 2">
    <name type="scientific">Sporomusa sphaeroides DSM 2875</name>
    <dbReference type="NCBI Taxonomy" id="1337886"/>
    <lineage>
        <taxon>Bacteria</taxon>
        <taxon>Bacillati</taxon>
        <taxon>Bacillota</taxon>
        <taxon>Negativicutes</taxon>
        <taxon>Selenomonadales</taxon>
        <taxon>Sporomusaceae</taxon>
        <taxon>Sporomusa</taxon>
    </lineage>
</organism>
<accession>A0ABM9W6D7</accession>
<name>A0ABM9W6D7_9FIRM</name>
<dbReference type="EMBL" id="FCOW01000022">
    <property type="protein sequence ID" value="CVK20727.1"/>
    <property type="molecule type" value="Genomic_DNA"/>
</dbReference>